<keyword evidence="2" id="KW-1133">Transmembrane helix</keyword>
<keyword evidence="1 2" id="KW-0472">Membrane</keyword>
<keyword evidence="1" id="KW-0443">Lipid metabolism</keyword>
<dbReference type="InterPro" id="IPR026037">
    <property type="entry name" value="PgpA"/>
</dbReference>
<organism evidence="4 5">
    <name type="scientific">Thiohalomonas denitrificans</name>
    <dbReference type="NCBI Taxonomy" id="415747"/>
    <lineage>
        <taxon>Bacteria</taxon>
        <taxon>Pseudomonadati</taxon>
        <taxon>Pseudomonadota</taxon>
        <taxon>Gammaproteobacteria</taxon>
        <taxon>Thiohalomonadales</taxon>
        <taxon>Thiohalomonadaceae</taxon>
        <taxon>Thiohalomonas</taxon>
    </lineage>
</organism>
<comment type="pathway">
    <text evidence="1">Phospholipid metabolism; phosphatidylglycerol biosynthesis; phosphatidylglycerol from CDP-diacylglycerol: step 2/2.</text>
</comment>
<dbReference type="GO" id="GO:0046872">
    <property type="term" value="F:metal ion binding"/>
    <property type="evidence" value="ECO:0007669"/>
    <property type="project" value="UniProtKB-KW"/>
</dbReference>
<reference evidence="4 5" key="1">
    <citation type="submission" date="2016-10" db="EMBL/GenBank/DDBJ databases">
        <authorList>
            <person name="de Groot N.N."/>
        </authorList>
    </citation>
    <scope>NUCLEOTIDE SEQUENCE [LARGE SCALE GENOMIC DNA]</scope>
    <source>
        <strain evidence="4 5">HLD2</strain>
    </source>
</reference>
<evidence type="ECO:0000313" key="4">
    <source>
        <dbReference type="EMBL" id="SCZ55063.1"/>
    </source>
</evidence>
<gene>
    <name evidence="4" type="ORF">SAMN03097708_01069</name>
</gene>
<keyword evidence="5" id="KW-1185">Reference proteome</keyword>
<keyword evidence="1" id="KW-0595">Phospholipid degradation</keyword>
<keyword evidence="1 2" id="KW-0812">Transmembrane</keyword>
<feature type="transmembrane region" description="Helical" evidence="2">
    <location>
        <begin position="25"/>
        <end position="54"/>
    </location>
</feature>
<dbReference type="AlphaFoldDB" id="A0A1G5PZV1"/>
<feature type="domain" description="YutG/PgpA" evidence="3">
    <location>
        <begin position="26"/>
        <end position="162"/>
    </location>
</feature>
<feature type="transmembrane region" description="Helical" evidence="2">
    <location>
        <begin position="60"/>
        <end position="85"/>
    </location>
</feature>
<dbReference type="GO" id="GO:0006655">
    <property type="term" value="P:phosphatidylglycerol biosynthetic process"/>
    <property type="evidence" value="ECO:0007669"/>
    <property type="project" value="UniProtKB-UniPathway"/>
</dbReference>
<proteinExistence type="predicted"/>
<comment type="catalytic activity">
    <reaction evidence="1">
        <text>a 1,2-diacyl-sn-glycero-3-phospho-(1'-sn-glycero-3'-phosphate) + H2O = a 1,2-diacyl-sn-glycero-3-phospho-(1'-sn-glycerol) + phosphate</text>
        <dbReference type="Rhea" id="RHEA:33751"/>
        <dbReference type="ChEBI" id="CHEBI:15377"/>
        <dbReference type="ChEBI" id="CHEBI:43474"/>
        <dbReference type="ChEBI" id="CHEBI:60110"/>
        <dbReference type="ChEBI" id="CHEBI:64716"/>
        <dbReference type="EC" id="3.1.3.27"/>
    </reaction>
</comment>
<feature type="transmembrane region" description="Helical" evidence="2">
    <location>
        <begin position="97"/>
        <end position="121"/>
    </location>
</feature>
<dbReference type="GO" id="GO:0008962">
    <property type="term" value="F:phosphatidylglycerophosphatase activity"/>
    <property type="evidence" value="ECO:0007669"/>
    <property type="project" value="UniProtKB-EC"/>
</dbReference>
<dbReference type="STRING" id="415747.SAMN03097708_01069"/>
<dbReference type="InterPro" id="IPR036681">
    <property type="entry name" value="PgpA-like_sf"/>
</dbReference>
<evidence type="ECO:0000313" key="5">
    <source>
        <dbReference type="Proteomes" id="UP000199648"/>
    </source>
</evidence>
<dbReference type="Pfam" id="PF04608">
    <property type="entry name" value="PgpA"/>
    <property type="match status" value="1"/>
</dbReference>
<evidence type="ECO:0000259" key="3">
    <source>
        <dbReference type="Pfam" id="PF04608"/>
    </source>
</evidence>
<keyword evidence="1" id="KW-0479">Metal-binding</keyword>
<dbReference type="GO" id="GO:0005886">
    <property type="term" value="C:plasma membrane"/>
    <property type="evidence" value="ECO:0007669"/>
    <property type="project" value="UniProtKB-SubCell"/>
</dbReference>
<protein>
    <recommendedName>
        <fullName evidence="1">Phosphatidylglycerophosphatase A</fullName>
        <ecNumber evidence="1">3.1.3.27</ecNumber>
    </recommendedName>
    <alternativeName>
        <fullName evidence="1">Phosphatidylglycerolphosphate phosphatase A</fullName>
    </alternativeName>
</protein>
<dbReference type="SUPFAM" id="SSF101307">
    <property type="entry name" value="YutG-like"/>
    <property type="match status" value="1"/>
</dbReference>
<dbReference type="InterPro" id="IPR007686">
    <property type="entry name" value="YutG/PgpA"/>
</dbReference>
<dbReference type="PIRSF" id="PIRSF006162">
    <property type="entry name" value="PgpA"/>
    <property type="match status" value="1"/>
</dbReference>
<comment type="cofactor">
    <cofactor evidence="1">
        <name>Mg(2+)</name>
        <dbReference type="ChEBI" id="CHEBI:18420"/>
    </cofactor>
</comment>
<comment type="subcellular location">
    <subcellularLocation>
        <location evidence="1">Cell inner membrane</location>
        <topology evidence="1">Multi-pass membrane protein</topology>
    </subcellularLocation>
</comment>
<dbReference type="PANTHER" id="PTHR36305:SF1">
    <property type="entry name" value="PHOSPHATIDYLGLYCEROPHOSPHATASE A"/>
    <property type="match status" value="1"/>
</dbReference>
<name>A0A1G5PZV1_9GAMM</name>
<keyword evidence="1" id="KW-1003">Cell membrane</keyword>
<evidence type="ECO:0000256" key="2">
    <source>
        <dbReference type="SAM" id="Phobius"/>
    </source>
</evidence>
<accession>A0A1G5PZV1</accession>
<keyword evidence="1" id="KW-0442">Lipid degradation</keyword>
<keyword evidence="1" id="KW-0378">Hydrolase</keyword>
<dbReference type="CDD" id="cd06971">
    <property type="entry name" value="PgpA"/>
    <property type="match status" value="1"/>
</dbReference>
<dbReference type="PANTHER" id="PTHR36305">
    <property type="entry name" value="PHOSPHATIDYLGLYCEROPHOSPHATASE A"/>
    <property type="match status" value="1"/>
</dbReference>
<keyword evidence="1" id="KW-0997">Cell inner membrane</keyword>
<comment type="function">
    <text evidence="1">Lipid phosphatase which dephosphorylates phosphatidylglycerophosphate (PGP) to phosphatidylglycerol (PG).</text>
</comment>
<evidence type="ECO:0000256" key="1">
    <source>
        <dbReference type="PIRNR" id="PIRNR006162"/>
    </source>
</evidence>
<dbReference type="EC" id="3.1.3.27" evidence="1"/>
<dbReference type="Proteomes" id="UP000199648">
    <property type="component" value="Unassembled WGS sequence"/>
</dbReference>
<dbReference type="GO" id="GO:0009395">
    <property type="term" value="P:phospholipid catabolic process"/>
    <property type="evidence" value="ECO:0007669"/>
    <property type="project" value="UniProtKB-KW"/>
</dbReference>
<dbReference type="UniPathway" id="UPA00084">
    <property type="reaction ID" value="UER00504"/>
</dbReference>
<feature type="transmembrane region" description="Helical" evidence="2">
    <location>
        <begin position="141"/>
        <end position="160"/>
    </location>
</feature>
<keyword evidence="1" id="KW-0460">Magnesium</keyword>
<sequence>MEEMTAITEPEERSPREVWRDPRCLLAFGFGSGLSPAAPGTVGTLAAIPLYLVLEPLGVGAYLLIMALVFVIGISLCTHAAKVLGVHDHPAIVWDEFAGYLLTMTAAPAGWQWPLIGFVLFRFFDIVKPWPIGWVDRRVSGGFGIMIDDILAAVPAWFLLQGAARILG</sequence>
<keyword evidence="1" id="KW-1208">Phospholipid metabolism</keyword>
<dbReference type="EMBL" id="FMWD01000003">
    <property type="protein sequence ID" value="SCZ55063.1"/>
    <property type="molecule type" value="Genomic_DNA"/>
</dbReference>